<organism evidence="5 6">
    <name type="scientific">Micromonospora zhanjiangensis</name>
    <dbReference type="NCBI Taxonomy" id="1522057"/>
    <lineage>
        <taxon>Bacteria</taxon>
        <taxon>Bacillati</taxon>
        <taxon>Actinomycetota</taxon>
        <taxon>Actinomycetes</taxon>
        <taxon>Micromonosporales</taxon>
        <taxon>Micromonosporaceae</taxon>
        <taxon>Micromonospora</taxon>
    </lineage>
</organism>
<dbReference type="SUPFAM" id="SSF53822">
    <property type="entry name" value="Periplasmic binding protein-like I"/>
    <property type="match status" value="1"/>
</dbReference>
<dbReference type="PANTHER" id="PTHR30483:SF6">
    <property type="entry name" value="PERIPLASMIC BINDING PROTEIN OF ABC TRANSPORTER FOR NATURAL AMINO ACIDS"/>
    <property type="match status" value="1"/>
</dbReference>
<evidence type="ECO:0000256" key="2">
    <source>
        <dbReference type="ARBA" id="ARBA00022729"/>
    </source>
</evidence>
<dbReference type="EMBL" id="JBHSBN010000005">
    <property type="protein sequence ID" value="MFC4106408.1"/>
    <property type="molecule type" value="Genomic_DNA"/>
</dbReference>
<name>A0ABV8KK63_9ACTN</name>
<feature type="chain" id="PRO_5047420948" evidence="3">
    <location>
        <begin position="29"/>
        <end position="399"/>
    </location>
</feature>
<evidence type="ECO:0000313" key="5">
    <source>
        <dbReference type="EMBL" id="MFC4106408.1"/>
    </source>
</evidence>
<feature type="signal peptide" evidence="3">
    <location>
        <begin position="1"/>
        <end position="28"/>
    </location>
</feature>
<dbReference type="Proteomes" id="UP001595868">
    <property type="component" value="Unassembled WGS sequence"/>
</dbReference>
<evidence type="ECO:0000259" key="4">
    <source>
        <dbReference type="Pfam" id="PF13458"/>
    </source>
</evidence>
<comment type="similarity">
    <text evidence="1">Belongs to the leucine-binding protein family.</text>
</comment>
<gene>
    <name evidence="5" type="ORF">ACFOX0_10725</name>
</gene>
<protein>
    <submittedName>
        <fullName evidence="5">ABC transporter substrate-binding protein</fullName>
    </submittedName>
</protein>
<feature type="domain" description="Leucine-binding protein" evidence="4">
    <location>
        <begin position="40"/>
        <end position="383"/>
    </location>
</feature>
<evidence type="ECO:0000256" key="3">
    <source>
        <dbReference type="SAM" id="SignalP"/>
    </source>
</evidence>
<proteinExistence type="inferred from homology"/>
<dbReference type="Gene3D" id="3.40.50.2300">
    <property type="match status" value="2"/>
</dbReference>
<dbReference type="Pfam" id="PF13458">
    <property type="entry name" value="Peripla_BP_6"/>
    <property type="match status" value="1"/>
</dbReference>
<dbReference type="InterPro" id="IPR028082">
    <property type="entry name" value="Peripla_BP_I"/>
</dbReference>
<keyword evidence="2 3" id="KW-0732">Signal</keyword>
<reference evidence="6" key="1">
    <citation type="journal article" date="2019" name="Int. J. Syst. Evol. Microbiol.">
        <title>The Global Catalogue of Microorganisms (GCM) 10K type strain sequencing project: providing services to taxonomists for standard genome sequencing and annotation.</title>
        <authorList>
            <consortium name="The Broad Institute Genomics Platform"/>
            <consortium name="The Broad Institute Genome Sequencing Center for Infectious Disease"/>
            <person name="Wu L."/>
            <person name="Ma J."/>
        </authorList>
    </citation>
    <scope>NUCLEOTIDE SEQUENCE [LARGE SCALE GENOMIC DNA]</scope>
    <source>
        <strain evidence="6">2902at01</strain>
    </source>
</reference>
<dbReference type="InterPro" id="IPR028081">
    <property type="entry name" value="Leu-bd"/>
</dbReference>
<dbReference type="PANTHER" id="PTHR30483">
    <property type="entry name" value="LEUCINE-SPECIFIC-BINDING PROTEIN"/>
    <property type="match status" value="1"/>
</dbReference>
<keyword evidence="6" id="KW-1185">Reference proteome</keyword>
<evidence type="ECO:0000256" key="1">
    <source>
        <dbReference type="ARBA" id="ARBA00010062"/>
    </source>
</evidence>
<dbReference type="CDD" id="cd20014">
    <property type="entry name" value="PBP1_RPA0668_benzoate-like"/>
    <property type="match status" value="1"/>
</dbReference>
<dbReference type="PROSITE" id="PS51257">
    <property type="entry name" value="PROKAR_LIPOPROTEIN"/>
    <property type="match status" value="1"/>
</dbReference>
<sequence length="399" mass="42250">MRLPRFAPPRLRRPFAAVVTGVLAVAAAGCDSTPAAQPQPIRIGMIANTAGPLQAPGYELRDGFQLYLDTHGGQLGGHPAQLIVEDEGYQSSVSVASATKLLEQDRVSALTGIINGGDVTAVLPLVNQHKVPLVGALGRPELSDVSYVWHTNLLSVEPGIAMAPFVRQKVKGTVYAIGPDFQSGRDEVRGFVETFTRLGGKLANPGGRAVFAPFPNTTDYRPYLKAIADSGADAIFCFFDAQNAIYFVQQYAKSEVAGLPIYASGFVTEPGSLATQGDAAAGIYNALNYSPDLDNAANREFVAAWNAAYPGRVPTSIVMASYDAAAVLDRAIAAAGVNPTPQEINAAIAGLGQLSSPRGPWQFAKDTHAPIQKWYLRQVRRDGRTLSNIVVSELATLGG</sequence>
<dbReference type="InterPro" id="IPR051010">
    <property type="entry name" value="BCAA_transport"/>
</dbReference>
<dbReference type="RefSeq" id="WP_377544209.1">
    <property type="nucleotide sequence ID" value="NZ_JBHSBN010000005.1"/>
</dbReference>
<accession>A0ABV8KK63</accession>
<comment type="caution">
    <text evidence="5">The sequence shown here is derived from an EMBL/GenBank/DDBJ whole genome shotgun (WGS) entry which is preliminary data.</text>
</comment>
<evidence type="ECO:0000313" key="6">
    <source>
        <dbReference type="Proteomes" id="UP001595868"/>
    </source>
</evidence>